<evidence type="ECO:0000313" key="5">
    <source>
        <dbReference type="Proteomes" id="UP001154078"/>
    </source>
</evidence>
<comment type="similarity">
    <text evidence="1">Belongs to the MIX23 family.</text>
</comment>
<dbReference type="AlphaFoldDB" id="A0A9P0FGJ5"/>
<dbReference type="PANTHER" id="PTHR31905">
    <property type="entry name" value="COILED-COIL DOMAIN-CONTAINING PROTEIN 58"/>
    <property type="match status" value="1"/>
</dbReference>
<gene>
    <name evidence="4" type="ORF">MELIAE_LOCUS5248</name>
</gene>
<dbReference type="Pfam" id="PF09774">
    <property type="entry name" value="MIX23"/>
    <property type="match status" value="1"/>
</dbReference>
<protein>
    <recommendedName>
        <fullName evidence="2">Protein MIX23</fullName>
    </recommendedName>
    <alternativeName>
        <fullName evidence="3">Coiled-coil domain-containing protein 58</fullName>
    </alternativeName>
</protein>
<evidence type="ECO:0000256" key="3">
    <source>
        <dbReference type="ARBA" id="ARBA00030733"/>
    </source>
</evidence>
<dbReference type="OrthoDB" id="5593818at2759"/>
<name>A0A9P0FGJ5_BRAAE</name>
<evidence type="ECO:0000256" key="2">
    <source>
        <dbReference type="ARBA" id="ARBA00024228"/>
    </source>
</evidence>
<dbReference type="EMBL" id="OV121134">
    <property type="protein sequence ID" value="CAH0553163.1"/>
    <property type="molecule type" value="Genomic_DNA"/>
</dbReference>
<dbReference type="PANTHER" id="PTHR31905:SF2">
    <property type="entry name" value="PROTEIN MIX23"/>
    <property type="match status" value="1"/>
</dbReference>
<organism evidence="4 5">
    <name type="scientific">Brassicogethes aeneus</name>
    <name type="common">Rape pollen beetle</name>
    <name type="synonym">Meligethes aeneus</name>
    <dbReference type="NCBI Taxonomy" id="1431903"/>
    <lineage>
        <taxon>Eukaryota</taxon>
        <taxon>Metazoa</taxon>
        <taxon>Ecdysozoa</taxon>
        <taxon>Arthropoda</taxon>
        <taxon>Hexapoda</taxon>
        <taxon>Insecta</taxon>
        <taxon>Pterygota</taxon>
        <taxon>Neoptera</taxon>
        <taxon>Endopterygota</taxon>
        <taxon>Coleoptera</taxon>
        <taxon>Polyphaga</taxon>
        <taxon>Cucujiformia</taxon>
        <taxon>Nitidulidae</taxon>
        <taxon>Meligethinae</taxon>
        <taxon>Brassicogethes</taxon>
    </lineage>
</organism>
<accession>A0A9P0FGJ5</accession>
<reference evidence="4" key="1">
    <citation type="submission" date="2021-12" db="EMBL/GenBank/DDBJ databases">
        <authorList>
            <person name="King R."/>
        </authorList>
    </citation>
    <scope>NUCLEOTIDE SEQUENCE</scope>
</reference>
<keyword evidence="5" id="KW-1185">Reference proteome</keyword>
<evidence type="ECO:0000313" key="4">
    <source>
        <dbReference type="EMBL" id="CAH0553163.1"/>
    </source>
</evidence>
<dbReference type="InterPro" id="IPR019171">
    <property type="entry name" value="MIX23"/>
</dbReference>
<proteinExistence type="inferred from homology"/>
<evidence type="ECO:0000256" key="1">
    <source>
        <dbReference type="ARBA" id="ARBA00024204"/>
    </source>
</evidence>
<dbReference type="Proteomes" id="UP001154078">
    <property type="component" value="Chromosome 3"/>
</dbReference>
<dbReference type="GO" id="GO:0005758">
    <property type="term" value="C:mitochondrial intermembrane space"/>
    <property type="evidence" value="ECO:0007669"/>
    <property type="project" value="InterPro"/>
</dbReference>
<sequence>MPVAIMECPDISDFQQALKDLRKPDDIIVNTINSVVPTDSFRKDEVTACKGLYDRLEEGYKIRDNLIKNCISVTTEQVKKLKEVKEAGNDDIQLTKHLKQEQTKLRMLRVELSVEELIKERTFKVFNERCRKFLKL</sequence>